<name>A0A419Q0U4_CLOSI</name>
<accession>A0A419Q0U4</accession>
<evidence type="ECO:0000313" key="1">
    <source>
        <dbReference type="EMBL" id="KAG5445247.1"/>
    </source>
</evidence>
<reference evidence="1 2" key="2">
    <citation type="journal article" date="2021" name="Genomics">
        <title>High-quality reference genome for Clonorchis sinensis.</title>
        <authorList>
            <person name="Young N.D."/>
            <person name="Stroehlein A.J."/>
            <person name="Kinkar L."/>
            <person name="Wang T."/>
            <person name="Sohn W.M."/>
            <person name="Chang B.C.H."/>
            <person name="Kaur P."/>
            <person name="Weisz D."/>
            <person name="Dudchenko O."/>
            <person name="Aiden E.L."/>
            <person name="Korhonen P.K."/>
            <person name="Gasser R.B."/>
        </authorList>
    </citation>
    <scope>NUCLEOTIDE SEQUENCE [LARGE SCALE GENOMIC DNA]</scope>
    <source>
        <strain evidence="1">Cs-k2</strain>
    </source>
</reference>
<dbReference type="Proteomes" id="UP000286415">
    <property type="component" value="Unassembled WGS sequence"/>
</dbReference>
<reference evidence="1 2" key="1">
    <citation type="journal article" date="2018" name="Biotechnol. Adv.">
        <title>Improved genomic resources and new bioinformatic workflow for the carcinogenic parasite Clonorchis sinensis: Biotechnological implications.</title>
        <authorList>
            <person name="Wang D."/>
            <person name="Korhonen P.K."/>
            <person name="Gasser R.B."/>
            <person name="Young N.D."/>
        </authorList>
    </citation>
    <scope>NUCLEOTIDE SEQUENCE [LARGE SCALE GENOMIC DNA]</scope>
    <source>
        <strain evidence="1">Cs-k2</strain>
    </source>
</reference>
<protein>
    <submittedName>
        <fullName evidence="1">Uncharacterized protein</fullName>
    </submittedName>
</protein>
<gene>
    <name evidence="1" type="ORF">CSKR_110453</name>
</gene>
<proteinExistence type="predicted"/>
<dbReference type="InParanoid" id="A0A419Q0U4"/>
<keyword evidence="2" id="KW-1185">Reference proteome</keyword>
<dbReference type="EMBL" id="NIRI02000056">
    <property type="protein sequence ID" value="KAG5445247.1"/>
    <property type="molecule type" value="Genomic_DNA"/>
</dbReference>
<evidence type="ECO:0000313" key="2">
    <source>
        <dbReference type="Proteomes" id="UP000286415"/>
    </source>
</evidence>
<sequence>MTCNADPFFERSTLLQINPSPNHLIAYLLVPVDSSYASETSVVKGLRISEILRRSAQVLQPYNNIAHTVVCYTLISGPTEMSFGVTSCADWQKQFWPSRQCFKRYIVKVSDDQHSQRHGSGQEGQNQCWVDLRFSRSCQRISTVILRQLKTSHFSYLRGSIPEAVQQNNSHCSLIHVYPEILGHAVLLLWVHQIGKPDPSLGIRASTSYVTPHSKPIQPPRCVKRYTSSGASP</sequence>
<dbReference type="AlphaFoldDB" id="A0A419Q0U4"/>
<comment type="caution">
    <text evidence="1">The sequence shown here is derived from an EMBL/GenBank/DDBJ whole genome shotgun (WGS) entry which is preliminary data.</text>
</comment>
<organism evidence="1 2">
    <name type="scientific">Clonorchis sinensis</name>
    <name type="common">Chinese liver fluke</name>
    <dbReference type="NCBI Taxonomy" id="79923"/>
    <lineage>
        <taxon>Eukaryota</taxon>
        <taxon>Metazoa</taxon>
        <taxon>Spiralia</taxon>
        <taxon>Lophotrochozoa</taxon>
        <taxon>Platyhelminthes</taxon>
        <taxon>Trematoda</taxon>
        <taxon>Digenea</taxon>
        <taxon>Opisthorchiida</taxon>
        <taxon>Opisthorchiata</taxon>
        <taxon>Opisthorchiidae</taxon>
        <taxon>Clonorchis</taxon>
    </lineage>
</organism>